<dbReference type="SUPFAM" id="SSF47384">
    <property type="entry name" value="Homodimeric domain of signal transducing histidine kinase"/>
    <property type="match status" value="1"/>
</dbReference>
<keyword evidence="15" id="KW-1185">Reference proteome</keyword>
<evidence type="ECO:0000256" key="9">
    <source>
        <dbReference type="ARBA" id="ARBA00022840"/>
    </source>
</evidence>
<dbReference type="PANTHER" id="PTHR44936">
    <property type="entry name" value="SENSOR PROTEIN CREC"/>
    <property type="match status" value="1"/>
</dbReference>
<keyword evidence="11" id="KW-1133">Transmembrane helix</keyword>
<keyword evidence="11" id="KW-0812">Transmembrane</keyword>
<dbReference type="Gene3D" id="1.10.8.500">
    <property type="entry name" value="HAMP domain in histidine kinase"/>
    <property type="match status" value="1"/>
</dbReference>
<evidence type="ECO:0000256" key="2">
    <source>
        <dbReference type="ARBA" id="ARBA00004651"/>
    </source>
</evidence>
<proteinExistence type="predicted"/>
<protein>
    <recommendedName>
        <fullName evidence="3">histidine kinase</fullName>
        <ecNumber evidence="3">2.7.13.3</ecNumber>
    </recommendedName>
</protein>
<organism evidence="14 15">
    <name type="scientific">Caulobacter rhizosphaerae</name>
    <dbReference type="NCBI Taxonomy" id="2010972"/>
    <lineage>
        <taxon>Bacteria</taxon>
        <taxon>Pseudomonadati</taxon>
        <taxon>Pseudomonadota</taxon>
        <taxon>Alphaproteobacteria</taxon>
        <taxon>Caulobacterales</taxon>
        <taxon>Caulobacteraceae</taxon>
        <taxon>Caulobacter</taxon>
    </lineage>
</organism>
<dbReference type="InterPro" id="IPR004358">
    <property type="entry name" value="Sig_transdc_His_kin-like_C"/>
</dbReference>
<evidence type="ECO:0000256" key="5">
    <source>
        <dbReference type="ARBA" id="ARBA00022553"/>
    </source>
</evidence>
<evidence type="ECO:0000259" key="12">
    <source>
        <dbReference type="PROSITE" id="PS50109"/>
    </source>
</evidence>
<dbReference type="SUPFAM" id="SSF55874">
    <property type="entry name" value="ATPase domain of HSP90 chaperone/DNA topoisomerase II/histidine kinase"/>
    <property type="match status" value="1"/>
</dbReference>
<evidence type="ECO:0000256" key="3">
    <source>
        <dbReference type="ARBA" id="ARBA00012438"/>
    </source>
</evidence>
<keyword evidence="5" id="KW-0597">Phosphoprotein</keyword>
<keyword evidence="8 14" id="KW-0418">Kinase</keyword>
<dbReference type="SMART" id="SM00387">
    <property type="entry name" value="HATPase_c"/>
    <property type="match status" value="1"/>
</dbReference>
<dbReference type="Gene3D" id="3.30.565.10">
    <property type="entry name" value="Histidine kinase-like ATPase, C-terminal domain"/>
    <property type="match status" value="1"/>
</dbReference>
<keyword evidence="6" id="KW-0808">Transferase</keyword>
<dbReference type="PRINTS" id="PR00344">
    <property type="entry name" value="BCTRLSENSOR"/>
</dbReference>
<keyword evidence="7" id="KW-0547">Nucleotide-binding</keyword>
<dbReference type="Proteomes" id="UP001262754">
    <property type="component" value="Unassembled WGS sequence"/>
</dbReference>
<name>A0ABU1MVV6_9CAUL</name>
<dbReference type="Pfam" id="PF02518">
    <property type="entry name" value="HATPase_c"/>
    <property type="match status" value="1"/>
</dbReference>
<dbReference type="EC" id="2.7.13.3" evidence="3"/>
<dbReference type="PANTHER" id="PTHR44936:SF10">
    <property type="entry name" value="SENSOR PROTEIN RSTB"/>
    <property type="match status" value="1"/>
</dbReference>
<evidence type="ECO:0000256" key="7">
    <source>
        <dbReference type="ARBA" id="ARBA00022741"/>
    </source>
</evidence>
<comment type="caution">
    <text evidence="14">The sequence shown here is derived from an EMBL/GenBank/DDBJ whole genome shotgun (WGS) entry which is preliminary data.</text>
</comment>
<feature type="region of interest" description="Disordered" evidence="10">
    <location>
        <begin position="481"/>
        <end position="504"/>
    </location>
</feature>
<evidence type="ECO:0000313" key="15">
    <source>
        <dbReference type="Proteomes" id="UP001262754"/>
    </source>
</evidence>
<dbReference type="CDD" id="cd00075">
    <property type="entry name" value="HATPase"/>
    <property type="match status" value="1"/>
</dbReference>
<dbReference type="GO" id="GO:0016301">
    <property type="term" value="F:kinase activity"/>
    <property type="evidence" value="ECO:0007669"/>
    <property type="project" value="UniProtKB-KW"/>
</dbReference>
<evidence type="ECO:0000256" key="8">
    <source>
        <dbReference type="ARBA" id="ARBA00022777"/>
    </source>
</evidence>
<feature type="domain" description="HAMP" evidence="13">
    <location>
        <begin position="205"/>
        <end position="260"/>
    </location>
</feature>
<dbReference type="SMART" id="SM00388">
    <property type="entry name" value="HisKA"/>
    <property type="match status" value="1"/>
</dbReference>
<keyword evidence="4" id="KW-1003">Cell membrane</keyword>
<evidence type="ECO:0000256" key="4">
    <source>
        <dbReference type="ARBA" id="ARBA00022475"/>
    </source>
</evidence>
<dbReference type="InterPro" id="IPR005467">
    <property type="entry name" value="His_kinase_dom"/>
</dbReference>
<evidence type="ECO:0000256" key="10">
    <source>
        <dbReference type="SAM" id="MobiDB-lite"/>
    </source>
</evidence>
<feature type="transmembrane region" description="Helical" evidence="11">
    <location>
        <begin position="184"/>
        <end position="207"/>
    </location>
</feature>
<dbReference type="CDD" id="cd00082">
    <property type="entry name" value="HisKA"/>
    <property type="match status" value="1"/>
</dbReference>
<feature type="domain" description="Histidine kinase" evidence="12">
    <location>
        <begin position="274"/>
        <end position="485"/>
    </location>
</feature>
<dbReference type="InterPro" id="IPR003594">
    <property type="entry name" value="HATPase_dom"/>
</dbReference>
<comment type="subcellular location">
    <subcellularLocation>
        <location evidence="2">Cell membrane</location>
        <topology evidence="2">Multi-pass membrane protein</topology>
    </subcellularLocation>
</comment>
<dbReference type="Gene3D" id="1.10.287.130">
    <property type="match status" value="1"/>
</dbReference>
<comment type="catalytic activity">
    <reaction evidence="1">
        <text>ATP + protein L-histidine = ADP + protein N-phospho-L-histidine.</text>
        <dbReference type="EC" id="2.7.13.3"/>
    </reaction>
</comment>
<feature type="compositionally biased region" description="Pro residues" evidence="10">
    <location>
        <begin position="486"/>
        <end position="495"/>
    </location>
</feature>
<keyword evidence="9" id="KW-0067">ATP-binding</keyword>
<accession>A0ABU1MVV6</accession>
<reference evidence="14 15" key="1">
    <citation type="submission" date="2023-07" db="EMBL/GenBank/DDBJ databases">
        <title>Sorghum-associated microbial communities from plants grown in Nebraska, USA.</title>
        <authorList>
            <person name="Schachtman D."/>
        </authorList>
    </citation>
    <scope>NUCLEOTIDE SEQUENCE [LARGE SCALE GENOMIC DNA]</scope>
    <source>
        <strain evidence="14 15">DS2154</strain>
    </source>
</reference>
<evidence type="ECO:0000256" key="6">
    <source>
        <dbReference type="ARBA" id="ARBA00022679"/>
    </source>
</evidence>
<dbReference type="InterPro" id="IPR050980">
    <property type="entry name" value="2C_sensor_his_kinase"/>
</dbReference>
<evidence type="ECO:0000259" key="13">
    <source>
        <dbReference type="PROSITE" id="PS50885"/>
    </source>
</evidence>
<gene>
    <name evidence="14" type="ORF">J2800_001054</name>
</gene>
<dbReference type="EMBL" id="JAVDRL010000003">
    <property type="protein sequence ID" value="MDR6530318.1"/>
    <property type="molecule type" value="Genomic_DNA"/>
</dbReference>
<dbReference type="RefSeq" id="WP_163233150.1">
    <property type="nucleotide sequence ID" value="NZ_BMLD01000008.1"/>
</dbReference>
<feature type="transmembrane region" description="Helical" evidence="11">
    <location>
        <begin position="29"/>
        <end position="50"/>
    </location>
</feature>
<dbReference type="InterPro" id="IPR003660">
    <property type="entry name" value="HAMP_dom"/>
</dbReference>
<dbReference type="InterPro" id="IPR036890">
    <property type="entry name" value="HATPase_C_sf"/>
</dbReference>
<dbReference type="PROSITE" id="PS50109">
    <property type="entry name" value="HIS_KIN"/>
    <property type="match status" value="1"/>
</dbReference>
<sequence length="504" mass="54281">MTEPVAPAVSEPPKPGRRFPWPGGLSARLLLLTALFVAIAAAFILPPALADFEKQWLLDRVRSAELASTIADADPERRVTDRVSQQLLDQAGVVIVALEVDGARRLVLPTEPRGLKIKTPYLVDLRRQNPGSWLAAPFFTLKSAPGSMVRVMAEPRFRQEAEFVEIVLPDAQLKALLVGYLGRLAAVTIFVAALAGGLIYLALNFLLVRPMQRLTLAMERFRANPEDPAARVVVSRRRDEIGRAERELDMMQTDLITALQAKARLAALGEAVAKINHDLRNMLTSAQMASDRLAALGDPKVAQALPRLERALDRAITLASDVMAYGKSKEPAPALRAAPLRAALDMAAEDAGLQPTGVALETVIDGREQVLADPDQLHRILTNLLRNAREAIEGAPDRGGKGRVFVELRRAEGLSILRLSDDGPGVPEKARNNLFQPFVGSVRRGGTGLGLAIARELAQGHGGDLALVETGPGGSVFDLTLAGTPEPLPETPPEPVKPKARSKP</sequence>
<evidence type="ECO:0000313" key="14">
    <source>
        <dbReference type="EMBL" id="MDR6530318.1"/>
    </source>
</evidence>
<evidence type="ECO:0000256" key="1">
    <source>
        <dbReference type="ARBA" id="ARBA00000085"/>
    </source>
</evidence>
<dbReference type="PROSITE" id="PS50885">
    <property type="entry name" value="HAMP"/>
    <property type="match status" value="1"/>
</dbReference>
<dbReference type="InterPro" id="IPR003661">
    <property type="entry name" value="HisK_dim/P_dom"/>
</dbReference>
<dbReference type="InterPro" id="IPR036097">
    <property type="entry name" value="HisK_dim/P_sf"/>
</dbReference>
<keyword evidence="11" id="KW-0472">Membrane</keyword>
<evidence type="ECO:0000256" key="11">
    <source>
        <dbReference type="SAM" id="Phobius"/>
    </source>
</evidence>